<dbReference type="Gene3D" id="2.30.130.30">
    <property type="entry name" value="Hypothetical protein"/>
    <property type="match status" value="1"/>
</dbReference>
<dbReference type="InterPro" id="IPR015947">
    <property type="entry name" value="PUA-like_sf"/>
</dbReference>
<reference evidence="2 3" key="1">
    <citation type="submission" date="2019-02" db="EMBL/GenBank/DDBJ databases">
        <title>Deep-cultivation of Planctomycetes and their phenomic and genomic characterization uncovers novel biology.</title>
        <authorList>
            <person name="Wiegand S."/>
            <person name="Jogler M."/>
            <person name="Boedeker C."/>
            <person name="Pinto D."/>
            <person name="Vollmers J."/>
            <person name="Rivas-Marin E."/>
            <person name="Kohn T."/>
            <person name="Peeters S.H."/>
            <person name="Heuer A."/>
            <person name="Rast P."/>
            <person name="Oberbeckmann S."/>
            <person name="Bunk B."/>
            <person name="Jeske O."/>
            <person name="Meyerdierks A."/>
            <person name="Storesund J.E."/>
            <person name="Kallscheuer N."/>
            <person name="Luecker S."/>
            <person name="Lage O.M."/>
            <person name="Pohl T."/>
            <person name="Merkel B.J."/>
            <person name="Hornburger P."/>
            <person name="Mueller R.-W."/>
            <person name="Bruemmer F."/>
            <person name="Labrenz M."/>
            <person name="Spormann A.M."/>
            <person name="Op den Camp H."/>
            <person name="Overmann J."/>
            <person name="Amann R."/>
            <person name="Jetten M.S.M."/>
            <person name="Mascher T."/>
            <person name="Medema M.H."/>
            <person name="Devos D.P."/>
            <person name="Kaster A.-K."/>
            <person name="Ovreas L."/>
            <person name="Rohde M."/>
            <person name="Galperin M.Y."/>
            <person name="Jogler C."/>
        </authorList>
    </citation>
    <scope>NUCLEOTIDE SEQUENCE [LARGE SCALE GENOMIC DNA]</scope>
    <source>
        <strain evidence="2 3">Mal52</strain>
    </source>
</reference>
<evidence type="ECO:0000313" key="2">
    <source>
        <dbReference type="EMBL" id="QDU47067.1"/>
    </source>
</evidence>
<proteinExistence type="predicted"/>
<dbReference type="RefSeq" id="WP_145379708.1">
    <property type="nucleotide sequence ID" value="NZ_CP036276.1"/>
</dbReference>
<dbReference type="InterPro" id="IPR007374">
    <property type="entry name" value="ASCH_domain"/>
</dbReference>
<dbReference type="Proteomes" id="UP000319383">
    <property type="component" value="Chromosome"/>
</dbReference>
<evidence type="ECO:0000313" key="3">
    <source>
        <dbReference type="Proteomes" id="UP000319383"/>
    </source>
</evidence>
<dbReference type="KEGG" id="sdyn:Mal52_55950"/>
<dbReference type="Pfam" id="PF04266">
    <property type="entry name" value="ASCH"/>
    <property type="match status" value="1"/>
</dbReference>
<protein>
    <submittedName>
        <fullName evidence="2">ASCH domain protein</fullName>
    </submittedName>
</protein>
<gene>
    <name evidence="2" type="ORF">Mal52_55950</name>
</gene>
<organism evidence="2 3">
    <name type="scientific">Symmachiella dynata</name>
    <dbReference type="NCBI Taxonomy" id="2527995"/>
    <lineage>
        <taxon>Bacteria</taxon>
        <taxon>Pseudomonadati</taxon>
        <taxon>Planctomycetota</taxon>
        <taxon>Planctomycetia</taxon>
        <taxon>Planctomycetales</taxon>
        <taxon>Planctomycetaceae</taxon>
        <taxon>Symmachiella</taxon>
    </lineage>
</organism>
<accession>A0A517ZX48</accession>
<dbReference type="SUPFAM" id="SSF88697">
    <property type="entry name" value="PUA domain-like"/>
    <property type="match status" value="1"/>
</dbReference>
<name>A0A517ZX48_9PLAN</name>
<evidence type="ECO:0000259" key="1">
    <source>
        <dbReference type="Pfam" id="PF04266"/>
    </source>
</evidence>
<sequence>MSVPPTDKPHPDPDQITVGIRQPWVELILQGIKTIEVRTVNTRKRGRIYLYASKKLAETPPALAAAKRHDLDVTPLPRGVVVGSVELHNTRPIRKRDATAACVPGAMLDGQYAWELRDPVRFAEPLEVLFLPYGVWFYPWRRRG</sequence>
<dbReference type="AlphaFoldDB" id="A0A517ZX48"/>
<dbReference type="EMBL" id="CP036276">
    <property type="protein sequence ID" value="QDU47067.1"/>
    <property type="molecule type" value="Genomic_DNA"/>
</dbReference>
<feature type="domain" description="ASCH" evidence="1">
    <location>
        <begin position="20"/>
        <end position="100"/>
    </location>
</feature>
<keyword evidence="3" id="KW-1185">Reference proteome</keyword>